<proteinExistence type="predicted"/>
<dbReference type="EMBL" id="BMAV01011978">
    <property type="protein sequence ID" value="GFY58277.1"/>
    <property type="molecule type" value="Genomic_DNA"/>
</dbReference>
<dbReference type="AlphaFoldDB" id="A0A8X7C9H5"/>
<dbReference type="Proteomes" id="UP000886998">
    <property type="component" value="Unassembled WGS sequence"/>
</dbReference>
<comment type="caution">
    <text evidence="1">The sequence shown here is derived from an EMBL/GenBank/DDBJ whole genome shotgun (WGS) entry which is preliminary data.</text>
</comment>
<reference evidence="1" key="1">
    <citation type="submission" date="2020-08" db="EMBL/GenBank/DDBJ databases">
        <title>Multicomponent nature underlies the extraordinary mechanical properties of spider dragline silk.</title>
        <authorList>
            <person name="Kono N."/>
            <person name="Nakamura H."/>
            <person name="Mori M."/>
            <person name="Yoshida Y."/>
            <person name="Ohtoshi R."/>
            <person name="Malay A.D."/>
            <person name="Moran D.A.P."/>
            <person name="Tomita M."/>
            <person name="Numata K."/>
            <person name="Arakawa K."/>
        </authorList>
    </citation>
    <scope>NUCLEOTIDE SEQUENCE</scope>
</reference>
<gene>
    <name evidence="1" type="ORF">TNIN_142911</name>
</gene>
<dbReference type="OrthoDB" id="10421858at2759"/>
<organism evidence="1 2">
    <name type="scientific">Trichonephila inaurata madagascariensis</name>
    <dbReference type="NCBI Taxonomy" id="2747483"/>
    <lineage>
        <taxon>Eukaryota</taxon>
        <taxon>Metazoa</taxon>
        <taxon>Ecdysozoa</taxon>
        <taxon>Arthropoda</taxon>
        <taxon>Chelicerata</taxon>
        <taxon>Arachnida</taxon>
        <taxon>Araneae</taxon>
        <taxon>Araneomorphae</taxon>
        <taxon>Entelegynae</taxon>
        <taxon>Araneoidea</taxon>
        <taxon>Nephilidae</taxon>
        <taxon>Trichonephila</taxon>
        <taxon>Trichonephila inaurata</taxon>
    </lineage>
</organism>
<keyword evidence="2" id="KW-1185">Reference proteome</keyword>
<evidence type="ECO:0000313" key="1">
    <source>
        <dbReference type="EMBL" id="GFY58277.1"/>
    </source>
</evidence>
<evidence type="ECO:0000313" key="2">
    <source>
        <dbReference type="Proteomes" id="UP000886998"/>
    </source>
</evidence>
<name>A0A8X7C9H5_9ARAC</name>
<sequence>MFRKSLTKMSHSMFIIVYSDSLVRSLRSEPPDYFSVGCPSGSVGSGFLADCWREPLHTLPTSMPGPE</sequence>
<accession>A0A8X7C9H5</accession>
<protein>
    <submittedName>
        <fullName evidence="1">Uncharacterized protein</fullName>
    </submittedName>
</protein>